<dbReference type="RefSeq" id="WP_306298632.1">
    <property type="nucleotide sequence ID" value="NZ_NIBL01000004.1"/>
</dbReference>
<dbReference type="AlphaFoldDB" id="A0A200HR23"/>
<evidence type="ECO:0000256" key="1">
    <source>
        <dbReference type="SAM" id="MobiDB-lite"/>
    </source>
</evidence>
<comment type="caution">
    <text evidence="3">The sequence shown here is derived from an EMBL/GenBank/DDBJ whole genome shotgun (WGS) entry which is preliminary data.</text>
</comment>
<dbReference type="Proteomes" id="UP000196503">
    <property type="component" value="Unassembled WGS sequence"/>
</dbReference>
<sequence length="80" mass="8943">MNKKLKKSLYALLGMGILSMNLSTQIEATEVNSVENKADFSTDTIYQVITDRFSDGNIQNNPTGAIFDKSNPRKYHGGDW</sequence>
<dbReference type="Gene3D" id="3.20.20.80">
    <property type="entry name" value="Glycosidases"/>
    <property type="match status" value="1"/>
</dbReference>
<organism evidence="3 4">
    <name type="scientific">Enterococcus cecorum</name>
    <dbReference type="NCBI Taxonomy" id="44008"/>
    <lineage>
        <taxon>Bacteria</taxon>
        <taxon>Bacillati</taxon>
        <taxon>Bacillota</taxon>
        <taxon>Bacilli</taxon>
        <taxon>Lactobacillales</taxon>
        <taxon>Enterococcaceae</taxon>
        <taxon>Enterococcus</taxon>
    </lineage>
</organism>
<feature type="chain" id="PRO_5012577738" evidence="2">
    <location>
        <begin position="29"/>
        <end position="80"/>
    </location>
</feature>
<feature type="signal peptide" evidence="2">
    <location>
        <begin position="1"/>
        <end position="28"/>
    </location>
</feature>
<gene>
    <name evidence="3" type="ORF">A5869_002228</name>
</gene>
<name>A0A200HR23_9ENTE</name>
<reference evidence="3 4" key="1">
    <citation type="submission" date="2017-05" db="EMBL/GenBank/DDBJ databases">
        <title>The Genome Sequence of Enterococcus faecium 2D5_DIV0622.</title>
        <authorList>
            <consortium name="The Broad Institute Genomics Platform"/>
            <consortium name="The Broad Institute Genomic Center for Infectious Diseases"/>
            <person name="Earl A."/>
            <person name="Manson A."/>
            <person name="Schwartman J."/>
            <person name="Gilmore M."/>
            <person name="Abouelleil A."/>
            <person name="Cao P."/>
            <person name="Chapman S."/>
            <person name="Cusick C."/>
            <person name="Shea T."/>
            <person name="Young S."/>
            <person name="Neafsey D."/>
            <person name="Nusbaum C."/>
            <person name="Birren B."/>
        </authorList>
    </citation>
    <scope>NUCLEOTIDE SEQUENCE [LARGE SCALE GENOMIC DNA]</scope>
    <source>
        <strain evidence="3 4">2D5_DIV0622</strain>
    </source>
</reference>
<protein>
    <submittedName>
        <fullName evidence="3">Alpha-amylase</fullName>
    </submittedName>
</protein>
<accession>A0A200HR23</accession>
<feature type="region of interest" description="Disordered" evidence="1">
    <location>
        <begin position="60"/>
        <end position="80"/>
    </location>
</feature>
<evidence type="ECO:0000313" key="3">
    <source>
        <dbReference type="EMBL" id="OUZ14547.1"/>
    </source>
</evidence>
<keyword evidence="2" id="KW-0732">Signal</keyword>
<dbReference type="EMBL" id="NIBL01000004">
    <property type="protein sequence ID" value="OUZ14547.1"/>
    <property type="molecule type" value="Genomic_DNA"/>
</dbReference>
<proteinExistence type="predicted"/>
<evidence type="ECO:0000256" key="2">
    <source>
        <dbReference type="SAM" id="SignalP"/>
    </source>
</evidence>
<evidence type="ECO:0000313" key="4">
    <source>
        <dbReference type="Proteomes" id="UP000196503"/>
    </source>
</evidence>